<sequence>MLKDERLHIRELAARRIRKSRGSSSNVKSVRVFLLPKLNFEAADYTEMIVRSSITISSPSILSDISTAVCSSILRDKENSEWDFFHFPYQIQAVERCVKLMIEASSKVYGFHKGDRFIRSTFFPDQSCLNLTIRLISNLFLLIKCN</sequence>
<name>A0A4Y2F1F3_ARAVE</name>
<dbReference type="AlphaFoldDB" id="A0A4Y2F1F3"/>
<dbReference type="Proteomes" id="UP000499080">
    <property type="component" value="Unassembled WGS sequence"/>
</dbReference>
<evidence type="ECO:0000313" key="1">
    <source>
        <dbReference type="EMBL" id="GBM34931.1"/>
    </source>
</evidence>
<keyword evidence="2" id="KW-1185">Reference proteome</keyword>
<reference evidence="1 2" key="1">
    <citation type="journal article" date="2019" name="Sci. Rep.">
        <title>Orb-weaving spider Araneus ventricosus genome elucidates the spidroin gene catalogue.</title>
        <authorList>
            <person name="Kono N."/>
            <person name="Nakamura H."/>
            <person name="Ohtoshi R."/>
            <person name="Moran D.A.P."/>
            <person name="Shinohara A."/>
            <person name="Yoshida Y."/>
            <person name="Fujiwara M."/>
            <person name="Mori M."/>
            <person name="Tomita M."/>
            <person name="Arakawa K."/>
        </authorList>
    </citation>
    <scope>NUCLEOTIDE SEQUENCE [LARGE SCALE GENOMIC DNA]</scope>
</reference>
<comment type="caution">
    <text evidence="1">The sequence shown here is derived from an EMBL/GenBank/DDBJ whole genome shotgun (WGS) entry which is preliminary data.</text>
</comment>
<dbReference type="PANTHER" id="PTHR46409:SF1">
    <property type="entry name" value="HTH PSQ-TYPE DOMAIN-CONTAINING PROTEIN"/>
    <property type="match status" value="1"/>
</dbReference>
<protein>
    <submittedName>
        <fullName evidence="1">Uncharacterized protein</fullName>
    </submittedName>
</protein>
<gene>
    <name evidence="1" type="ORF">AVEN_41473_1</name>
</gene>
<dbReference type="PANTHER" id="PTHR46409">
    <property type="entry name" value="HTH PSQ-TYPE DOMAIN-CONTAINING PROTEIN"/>
    <property type="match status" value="1"/>
</dbReference>
<accession>A0A4Y2F1F3</accession>
<dbReference type="EMBL" id="BGPR01000772">
    <property type="protein sequence ID" value="GBM34931.1"/>
    <property type="molecule type" value="Genomic_DNA"/>
</dbReference>
<proteinExistence type="predicted"/>
<organism evidence="1 2">
    <name type="scientific">Araneus ventricosus</name>
    <name type="common">Orbweaver spider</name>
    <name type="synonym">Epeira ventricosa</name>
    <dbReference type="NCBI Taxonomy" id="182803"/>
    <lineage>
        <taxon>Eukaryota</taxon>
        <taxon>Metazoa</taxon>
        <taxon>Ecdysozoa</taxon>
        <taxon>Arthropoda</taxon>
        <taxon>Chelicerata</taxon>
        <taxon>Arachnida</taxon>
        <taxon>Araneae</taxon>
        <taxon>Araneomorphae</taxon>
        <taxon>Entelegynae</taxon>
        <taxon>Araneoidea</taxon>
        <taxon>Araneidae</taxon>
        <taxon>Araneus</taxon>
    </lineage>
</organism>
<evidence type="ECO:0000313" key="2">
    <source>
        <dbReference type="Proteomes" id="UP000499080"/>
    </source>
</evidence>
<dbReference type="OrthoDB" id="6766422at2759"/>